<dbReference type="GO" id="GO:0015986">
    <property type="term" value="P:proton motive force-driven ATP synthesis"/>
    <property type="evidence" value="ECO:0007669"/>
    <property type="project" value="InterPro"/>
</dbReference>
<evidence type="ECO:0000256" key="11">
    <source>
        <dbReference type="ARBA" id="ARBA00023136"/>
    </source>
</evidence>
<evidence type="ECO:0000256" key="2">
    <source>
        <dbReference type="ARBA" id="ARBA00008892"/>
    </source>
</evidence>
<proteinExistence type="inferred from homology"/>
<evidence type="ECO:0000256" key="13">
    <source>
        <dbReference type="SAM" id="Phobius"/>
    </source>
</evidence>
<evidence type="ECO:0000256" key="1">
    <source>
        <dbReference type="ARBA" id="ARBA00004304"/>
    </source>
</evidence>
<dbReference type="EMBL" id="KY039111">
    <property type="protein sequence ID" value="AYP72688.1"/>
    <property type="molecule type" value="Genomic_DNA"/>
</dbReference>
<feature type="transmembrane region" description="Helical" evidence="13">
    <location>
        <begin position="6"/>
        <end position="30"/>
    </location>
</feature>
<evidence type="ECO:0000256" key="7">
    <source>
        <dbReference type="ARBA" id="ARBA00022781"/>
    </source>
</evidence>
<evidence type="ECO:0000256" key="9">
    <source>
        <dbReference type="ARBA" id="ARBA00023065"/>
    </source>
</evidence>
<evidence type="ECO:0000256" key="6">
    <source>
        <dbReference type="ARBA" id="ARBA00022692"/>
    </source>
</evidence>
<accession>A0A3G3C798</accession>
<reference evidence="14" key="2">
    <citation type="journal article" date="2018" name="Mitochondrial DNA A DNA Mapp Seq Anal">
        <title>Reconstruction of mitogenomes by NGS and phylogenetic implications for leaf beetles.</title>
        <authorList>
            <person name="Song N."/>
            <person name="Yin X."/>
            <person name="Zhao X."/>
            <person name="Chen J."/>
            <person name="Yin J."/>
        </authorList>
    </citation>
    <scope>NUCLEOTIDE SEQUENCE</scope>
</reference>
<evidence type="ECO:0000256" key="12">
    <source>
        <dbReference type="RuleBase" id="RU003661"/>
    </source>
</evidence>
<evidence type="ECO:0000256" key="3">
    <source>
        <dbReference type="ARBA" id="ARBA00011291"/>
    </source>
</evidence>
<keyword evidence="5 12" id="KW-0138">CF(0)</keyword>
<comment type="similarity">
    <text evidence="2 12">Belongs to the ATPase protein 8 family.</text>
</comment>
<keyword evidence="7 12" id="KW-0375">Hydrogen ion transport</keyword>
<reference evidence="14" key="1">
    <citation type="submission" date="2016-09" db="EMBL/GenBank/DDBJ databases">
        <authorList>
            <person name="song N."/>
        </authorList>
    </citation>
    <scope>NUCLEOTIDE SEQUENCE</scope>
</reference>
<dbReference type="InterPro" id="IPR001421">
    <property type="entry name" value="ATP8_metazoa"/>
</dbReference>
<evidence type="ECO:0000256" key="5">
    <source>
        <dbReference type="ARBA" id="ARBA00022547"/>
    </source>
</evidence>
<evidence type="ECO:0000256" key="8">
    <source>
        <dbReference type="ARBA" id="ARBA00022989"/>
    </source>
</evidence>
<dbReference type="Pfam" id="PF00895">
    <property type="entry name" value="ATP-synt_8"/>
    <property type="match status" value="1"/>
</dbReference>
<dbReference type="GO" id="GO:0045259">
    <property type="term" value="C:proton-transporting ATP synthase complex"/>
    <property type="evidence" value="ECO:0007669"/>
    <property type="project" value="UniProtKB-KW"/>
</dbReference>
<dbReference type="GO" id="GO:0015078">
    <property type="term" value="F:proton transmembrane transporter activity"/>
    <property type="evidence" value="ECO:0007669"/>
    <property type="project" value="InterPro"/>
</dbReference>
<keyword evidence="9 12" id="KW-0406">Ion transport</keyword>
<geneLocation type="mitochondrion" evidence="14"/>
<evidence type="ECO:0000256" key="4">
    <source>
        <dbReference type="ARBA" id="ARBA00022448"/>
    </source>
</evidence>
<keyword evidence="11 13" id="KW-0472">Membrane</keyword>
<protein>
    <recommendedName>
        <fullName evidence="12">ATP synthase complex subunit 8</fullName>
    </recommendedName>
</protein>
<evidence type="ECO:0000313" key="14">
    <source>
        <dbReference type="EMBL" id="AYP72688.1"/>
    </source>
</evidence>
<gene>
    <name evidence="14" type="primary">ATP8</name>
</gene>
<comment type="subunit">
    <text evidence="3">F-type ATPases have 2 components, CF(1) - the catalytic core - and CF(0) - the membrane proton channel.</text>
</comment>
<keyword evidence="6 12" id="KW-0812">Transmembrane</keyword>
<comment type="subcellular location">
    <subcellularLocation>
        <location evidence="1 12">Mitochondrion membrane</location>
        <topology evidence="1 12">Single-pass membrane protein</topology>
    </subcellularLocation>
</comment>
<keyword evidence="4 12" id="KW-0813">Transport</keyword>
<organism evidence="14">
    <name type="scientific">Chrysodinopsis sp. EMHAU-1507081</name>
    <dbReference type="NCBI Taxonomy" id="2480059"/>
    <lineage>
        <taxon>Eukaryota</taxon>
        <taxon>Metazoa</taxon>
        <taxon>Ecdysozoa</taxon>
        <taxon>Arthropoda</taxon>
        <taxon>Hexapoda</taxon>
        <taxon>Insecta</taxon>
        <taxon>Pterygota</taxon>
        <taxon>Neoptera</taxon>
        <taxon>Endopterygota</taxon>
        <taxon>Coleoptera</taxon>
        <taxon>Polyphaga</taxon>
        <taxon>Cucujiformia</taxon>
        <taxon>Chrysomeloidea</taxon>
        <taxon>Chrysomelidae</taxon>
        <taxon>Eumolpinae</taxon>
        <taxon>Chrysodinopsis</taxon>
    </lineage>
</organism>
<evidence type="ECO:0000256" key="10">
    <source>
        <dbReference type="ARBA" id="ARBA00023128"/>
    </source>
</evidence>
<dbReference type="AlphaFoldDB" id="A0A3G3C798"/>
<keyword evidence="8 13" id="KW-1133">Transmembrane helix</keyword>
<name>A0A3G3C798_9CUCU</name>
<keyword evidence="10 12" id="KW-0496">Mitochondrion</keyword>
<dbReference type="GO" id="GO:0031966">
    <property type="term" value="C:mitochondrial membrane"/>
    <property type="evidence" value="ECO:0007669"/>
    <property type="project" value="UniProtKB-SubCell"/>
</dbReference>
<sequence length="51" mass="6379">MPQMAPLMWTLLFLFFITILIVFISMNFFLKNYFPKIKNFMKKKQLSNWKW</sequence>